<dbReference type="Gene3D" id="3.40.50.2020">
    <property type="match status" value="1"/>
</dbReference>
<dbReference type="Proteomes" id="UP000245506">
    <property type="component" value="Unassembled WGS sequence"/>
</dbReference>
<keyword evidence="4" id="KW-1185">Reference proteome</keyword>
<proteinExistence type="predicted"/>
<accession>A0A317CM90</accession>
<feature type="domain" description="Orotate phosphoribosyltransferase-like" evidence="2">
    <location>
        <begin position="28"/>
        <end position="216"/>
    </location>
</feature>
<evidence type="ECO:0000313" key="4">
    <source>
        <dbReference type="Proteomes" id="UP000245506"/>
    </source>
</evidence>
<comment type="caution">
    <text evidence="3">The sequence shown here is derived from an EMBL/GenBank/DDBJ whole genome shotgun (WGS) entry which is preliminary data.</text>
</comment>
<dbReference type="AlphaFoldDB" id="A0A317CM90"/>
<dbReference type="InterPro" id="IPR022537">
    <property type="entry name" value="TRSP_dom"/>
</dbReference>
<gene>
    <name evidence="3" type="ORF">DKT75_03675</name>
</gene>
<dbReference type="InterPro" id="IPR029057">
    <property type="entry name" value="PRTase-like"/>
</dbReference>
<dbReference type="EMBL" id="QGKL01000011">
    <property type="protein sequence ID" value="PWQ98563.1"/>
    <property type="molecule type" value="Genomic_DNA"/>
</dbReference>
<dbReference type="SUPFAM" id="SSF53271">
    <property type="entry name" value="PRTase-like"/>
    <property type="match status" value="1"/>
</dbReference>
<evidence type="ECO:0000313" key="3">
    <source>
        <dbReference type="EMBL" id="PWQ98563.1"/>
    </source>
</evidence>
<dbReference type="Pfam" id="PF12500">
    <property type="entry name" value="TRSP"/>
    <property type="match status" value="1"/>
</dbReference>
<evidence type="ECO:0000259" key="1">
    <source>
        <dbReference type="Pfam" id="PF12500"/>
    </source>
</evidence>
<dbReference type="InterPro" id="IPR011214">
    <property type="entry name" value="UCP020967"/>
</dbReference>
<dbReference type="InterPro" id="IPR041688">
    <property type="entry name" value="PRTase_2"/>
</dbReference>
<name>A0A317CM90_9GAMM</name>
<feature type="domain" description="TRSP" evidence="1">
    <location>
        <begin position="272"/>
        <end position="336"/>
    </location>
</feature>
<evidence type="ECO:0000259" key="2">
    <source>
        <dbReference type="Pfam" id="PF15609"/>
    </source>
</evidence>
<organism evidence="3 4">
    <name type="scientific">Leucothrix arctica</name>
    <dbReference type="NCBI Taxonomy" id="1481894"/>
    <lineage>
        <taxon>Bacteria</taxon>
        <taxon>Pseudomonadati</taxon>
        <taxon>Pseudomonadota</taxon>
        <taxon>Gammaproteobacteria</taxon>
        <taxon>Thiotrichales</taxon>
        <taxon>Thiotrichaceae</taxon>
        <taxon>Leucothrix</taxon>
    </lineage>
</organism>
<evidence type="ECO:0008006" key="5">
    <source>
        <dbReference type="Google" id="ProtNLM"/>
    </source>
</evidence>
<protein>
    <recommendedName>
        <fullName evidence="5">Phosphoribosyltransferase</fullName>
    </recommendedName>
</protein>
<dbReference type="PIRSF" id="PIRSF020967">
    <property type="entry name" value="UCP020967"/>
    <property type="match status" value="1"/>
</dbReference>
<sequence>MLDQHRATLITGQLDITVTDEQLPLNDLLTFGARQNPKRRYLFISKVLGKYVPCYPRVMRRSYQQLAATILKEGVHGNIRVLGVAETATGLGAGVAQELQRQTNTSLLYSHTSRYELKNPISFSISEVHSHAPSHIIYELDDELQSIDIETLVIVDDEISTGQTLEQLTRQLCDRNPKLKKVIWVCLVNWLSEDRRAQLQASVPQLELVFCSLLSGHFQFEPNEDVALGLPEKTATGLCSIDQSEESIHAQKSRTGYHVTDSQAFSFVGPNQQVLAVSDFDPEQAYMIIGTGEFTFQPFLFAEEMEQHGLDVLMQSTGRSPILEGEGVDRKESFFDESHDGMLHLYNRCVSRKPIMLYETVDQYLKCPVRTSINATAGILSDRLESA</sequence>
<dbReference type="Pfam" id="PF15609">
    <property type="entry name" value="PRTase_2"/>
    <property type="match status" value="1"/>
</dbReference>
<dbReference type="InterPro" id="IPR000836">
    <property type="entry name" value="PRTase_dom"/>
</dbReference>
<reference evidence="3 4" key="1">
    <citation type="submission" date="2018-05" db="EMBL/GenBank/DDBJ databases">
        <title>Leucothrix arctica sp. nov., isolated from Arctic seawater.</title>
        <authorList>
            <person name="Choi A."/>
            <person name="Baek K."/>
        </authorList>
    </citation>
    <scope>NUCLEOTIDE SEQUENCE [LARGE SCALE GENOMIC DNA]</scope>
    <source>
        <strain evidence="3 4">IMCC9719</strain>
    </source>
</reference>
<dbReference type="CDD" id="cd06223">
    <property type="entry name" value="PRTases_typeI"/>
    <property type="match status" value="1"/>
</dbReference>